<dbReference type="AlphaFoldDB" id="A0A6M4M8C6"/>
<organism evidence="1 2">
    <name type="scientific">Alteromonas pelagimontana</name>
    <dbReference type="NCBI Taxonomy" id="1858656"/>
    <lineage>
        <taxon>Bacteria</taxon>
        <taxon>Pseudomonadati</taxon>
        <taxon>Pseudomonadota</taxon>
        <taxon>Gammaproteobacteria</taxon>
        <taxon>Alteromonadales</taxon>
        <taxon>Alteromonadaceae</taxon>
        <taxon>Alteromonas/Salinimonas group</taxon>
        <taxon>Alteromonas</taxon>
    </lineage>
</organism>
<reference evidence="2" key="1">
    <citation type="submission" date="2014-12" db="EMBL/GenBank/DDBJ databases">
        <title>Complete genome sequence of a multi-drug resistant Klebsiella pneumoniae.</title>
        <authorList>
            <person name="Hua X."/>
            <person name="Chen Q."/>
            <person name="Li X."/>
            <person name="Feng Y."/>
            <person name="Ruan Z."/>
            <person name="Yu Y."/>
        </authorList>
    </citation>
    <scope>NUCLEOTIDE SEQUENCE [LARGE SCALE GENOMIC DNA]</scope>
    <source>
        <strain evidence="2">5.12</strain>
    </source>
</reference>
<dbReference type="RefSeq" id="WP_075609270.1">
    <property type="nucleotide sequence ID" value="NZ_CP052766.1"/>
</dbReference>
<gene>
    <name evidence="1" type="ORF">CA267_000580</name>
</gene>
<name>A0A6M4M8C6_9ALTE</name>
<evidence type="ECO:0000313" key="1">
    <source>
        <dbReference type="EMBL" id="QJR79397.1"/>
    </source>
</evidence>
<dbReference type="Proteomes" id="UP000219285">
    <property type="component" value="Chromosome"/>
</dbReference>
<protein>
    <recommendedName>
        <fullName evidence="3">Lipoprotein</fullName>
    </recommendedName>
</protein>
<evidence type="ECO:0008006" key="3">
    <source>
        <dbReference type="Google" id="ProtNLM"/>
    </source>
</evidence>
<dbReference type="EMBL" id="CP052766">
    <property type="protein sequence ID" value="QJR79397.1"/>
    <property type="molecule type" value="Genomic_DNA"/>
</dbReference>
<accession>A0A6M4M8C6</accession>
<reference evidence="1 2" key="2">
    <citation type="submission" date="2020-04" db="EMBL/GenBank/DDBJ databases">
        <title>Complete genome sequence of Alteromonas pelagimontana 5.12T.</title>
        <authorList>
            <person name="Sinha R.K."/>
            <person name="Krishnan K.P."/>
            <person name="Kurian J.P."/>
        </authorList>
    </citation>
    <scope>NUCLEOTIDE SEQUENCE [LARGE SCALE GENOMIC DNA]</scope>
    <source>
        <strain evidence="1 2">5.12</strain>
    </source>
</reference>
<proteinExistence type="predicted"/>
<dbReference type="PROSITE" id="PS51257">
    <property type="entry name" value="PROKAR_LIPOPROTEIN"/>
    <property type="match status" value="1"/>
</dbReference>
<keyword evidence="2" id="KW-1185">Reference proteome</keyword>
<dbReference type="OrthoDB" id="5767078at2"/>
<evidence type="ECO:0000313" key="2">
    <source>
        <dbReference type="Proteomes" id="UP000219285"/>
    </source>
</evidence>
<sequence length="153" mass="17553">MFSLSFKRTVFVILSMMMLSACGEKEEGLGRYGMLHENTPEYTSVKFMQSIYLEPDISQAVALSTNRLARILRSYHTNSNVQRHVMNLKFDSVVITPEGGGKVGRSQFSDKATVTLFFSGEVNDERREDLRRVELIKENGTWKVSRIHPDHFM</sequence>
<dbReference type="KEGG" id="apel:CA267_000580"/>